<dbReference type="AlphaFoldDB" id="A0A285X3E6"/>
<proteinExistence type="predicted"/>
<reference evidence="2" key="1">
    <citation type="submission" date="2017-09" db="EMBL/GenBank/DDBJ databases">
        <authorList>
            <person name="Varghese N."/>
            <person name="Submissions S."/>
        </authorList>
    </citation>
    <scope>NUCLEOTIDE SEQUENCE [LARGE SCALE GENOMIC DNA]</scope>
    <source>
        <strain evidence="2">CGMCC 1.12641</strain>
    </source>
</reference>
<protein>
    <submittedName>
        <fullName evidence="1">Uncharacterized protein</fullName>
    </submittedName>
</protein>
<keyword evidence="2" id="KW-1185">Reference proteome</keyword>
<dbReference type="EMBL" id="OCMF01000001">
    <property type="protein sequence ID" value="SOC79863.1"/>
    <property type="molecule type" value="Genomic_DNA"/>
</dbReference>
<organism evidence="1 2">
    <name type="scientific">Salinimicrobium sediminis</name>
    <dbReference type="NCBI Taxonomy" id="1343891"/>
    <lineage>
        <taxon>Bacteria</taxon>
        <taxon>Pseudomonadati</taxon>
        <taxon>Bacteroidota</taxon>
        <taxon>Flavobacteriia</taxon>
        <taxon>Flavobacteriales</taxon>
        <taxon>Flavobacteriaceae</taxon>
        <taxon>Salinimicrobium</taxon>
    </lineage>
</organism>
<evidence type="ECO:0000313" key="2">
    <source>
        <dbReference type="Proteomes" id="UP000219193"/>
    </source>
</evidence>
<dbReference type="OrthoDB" id="1494397at2"/>
<name>A0A285X3E6_9FLAO</name>
<gene>
    <name evidence="1" type="ORF">SAMN06296241_1401</name>
</gene>
<accession>A0A285X3E6</accession>
<sequence>MEEELKSEGKYELFTTPGGKEIVNFDKEEFYLFSEKKDGEYISSIDPDPNELNSRATGKYFFVGAKSKDNPGGSLYLEDGSEYRKLEFPEGFPTKKDDPGKKIRRTNDRFKKEEILKNMES</sequence>
<dbReference type="RefSeq" id="WP_097055565.1">
    <property type="nucleotide sequence ID" value="NZ_OCMF01000001.1"/>
</dbReference>
<evidence type="ECO:0000313" key="1">
    <source>
        <dbReference type="EMBL" id="SOC79863.1"/>
    </source>
</evidence>
<dbReference type="Proteomes" id="UP000219193">
    <property type="component" value="Unassembled WGS sequence"/>
</dbReference>